<dbReference type="Pfam" id="PF03492">
    <property type="entry name" value="Methyltransf_7"/>
    <property type="match status" value="1"/>
</dbReference>
<evidence type="ECO:0000313" key="6">
    <source>
        <dbReference type="EMBL" id="KAK6931579.1"/>
    </source>
</evidence>
<evidence type="ECO:0000256" key="5">
    <source>
        <dbReference type="SAM" id="MobiDB-lite"/>
    </source>
</evidence>
<dbReference type="InterPro" id="IPR029063">
    <property type="entry name" value="SAM-dependent_MTases_sf"/>
</dbReference>
<dbReference type="GO" id="GO:0032259">
    <property type="term" value="P:methylation"/>
    <property type="evidence" value="ECO:0007669"/>
    <property type="project" value="UniProtKB-KW"/>
</dbReference>
<evidence type="ECO:0000256" key="2">
    <source>
        <dbReference type="ARBA" id="ARBA00022679"/>
    </source>
</evidence>
<dbReference type="PANTHER" id="PTHR31009">
    <property type="entry name" value="S-ADENOSYL-L-METHIONINE:CARBOXYL METHYLTRANSFERASE FAMILY PROTEIN"/>
    <property type="match status" value="1"/>
</dbReference>
<keyword evidence="4" id="KW-0460">Magnesium</keyword>
<dbReference type="AlphaFoldDB" id="A0AAN8VH27"/>
<evidence type="ECO:0000313" key="7">
    <source>
        <dbReference type="Proteomes" id="UP001370490"/>
    </source>
</evidence>
<dbReference type="Gene3D" id="1.10.1200.270">
    <property type="entry name" value="Methyltransferase, alpha-helical capping domain"/>
    <property type="match status" value="1"/>
</dbReference>
<reference evidence="6 7" key="1">
    <citation type="submission" date="2023-12" db="EMBL/GenBank/DDBJ databases">
        <title>A high-quality genome assembly for Dillenia turbinata (Dilleniales).</title>
        <authorList>
            <person name="Chanderbali A."/>
        </authorList>
    </citation>
    <scope>NUCLEOTIDE SEQUENCE [LARGE SCALE GENOMIC DNA]</scope>
    <source>
        <strain evidence="6">LSX21</strain>
        <tissue evidence="6">Leaf</tissue>
    </source>
</reference>
<organism evidence="6 7">
    <name type="scientific">Dillenia turbinata</name>
    <dbReference type="NCBI Taxonomy" id="194707"/>
    <lineage>
        <taxon>Eukaryota</taxon>
        <taxon>Viridiplantae</taxon>
        <taxon>Streptophyta</taxon>
        <taxon>Embryophyta</taxon>
        <taxon>Tracheophyta</taxon>
        <taxon>Spermatophyta</taxon>
        <taxon>Magnoliopsida</taxon>
        <taxon>eudicotyledons</taxon>
        <taxon>Gunneridae</taxon>
        <taxon>Pentapetalae</taxon>
        <taxon>Dilleniales</taxon>
        <taxon>Dilleniaceae</taxon>
        <taxon>Dillenia</taxon>
    </lineage>
</organism>
<evidence type="ECO:0000256" key="3">
    <source>
        <dbReference type="ARBA" id="ARBA00022723"/>
    </source>
</evidence>
<dbReference type="GO" id="GO:0046872">
    <property type="term" value="F:metal ion binding"/>
    <property type="evidence" value="ECO:0007669"/>
    <property type="project" value="UniProtKB-KW"/>
</dbReference>
<protein>
    <submittedName>
        <fullName evidence="6">SAM dependent carboxyl methyltransferase</fullName>
    </submittedName>
</protein>
<evidence type="ECO:0000256" key="4">
    <source>
        <dbReference type="ARBA" id="ARBA00022842"/>
    </source>
</evidence>
<keyword evidence="2" id="KW-0808">Transferase</keyword>
<gene>
    <name evidence="6" type="ORF">RJ641_003372</name>
</gene>
<dbReference type="InterPro" id="IPR005299">
    <property type="entry name" value="MeTrfase_7"/>
</dbReference>
<dbReference type="SUPFAM" id="SSF53335">
    <property type="entry name" value="S-adenosyl-L-methionine-dependent methyltransferases"/>
    <property type="match status" value="1"/>
</dbReference>
<dbReference type="Proteomes" id="UP001370490">
    <property type="component" value="Unassembled WGS sequence"/>
</dbReference>
<dbReference type="InterPro" id="IPR042086">
    <property type="entry name" value="MeTrfase_capping"/>
</dbReference>
<sequence>MANEERHGSSNTSFPMRSGEDKYSYSRNSHYQKNGADMVKTMMLKEITEKLDLEQCFSSPRLFNVADLGCSIGPNTFFVVQNIIDAVELKHQALGLSKSDLEFQVFFSDQSSNDFNTLFRSLPPERRYFASGVPGTFYGRLFPKASLHFAHCSYAVHWLSKIPKQVLDRNSPAWNRGRIHYRTKEVKEAFAAQFAEDMKSFLEARAEEVVSGGLMALILCGQPSGTDPSKCAIRMLFELLGFSFMDMAKMGLTDEAKVDSFNLPLYFPAKEELEGIIQNNGCFDIEKAEVFHQSRLEAKNHDVQKFILMIRSAFEMLICENFGTQILEQLFQRFTERVTESGILWYSSYSPFIDLFVFLKRKVKK</sequence>
<keyword evidence="7" id="KW-1185">Reference proteome</keyword>
<dbReference type="GO" id="GO:0008168">
    <property type="term" value="F:methyltransferase activity"/>
    <property type="evidence" value="ECO:0007669"/>
    <property type="project" value="UniProtKB-KW"/>
</dbReference>
<dbReference type="Gene3D" id="3.40.50.150">
    <property type="entry name" value="Vaccinia Virus protein VP39"/>
    <property type="match status" value="1"/>
</dbReference>
<name>A0AAN8VH27_9MAGN</name>
<dbReference type="EMBL" id="JBAMMX010000011">
    <property type="protein sequence ID" value="KAK6931579.1"/>
    <property type="molecule type" value="Genomic_DNA"/>
</dbReference>
<proteinExistence type="predicted"/>
<feature type="region of interest" description="Disordered" evidence="5">
    <location>
        <begin position="1"/>
        <end position="27"/>
    </location>
</feature>
<keyword evidence="3" id="KW-0479">Metal-binding</keyword>
<accession>A0AAN8VH27</accession>
<keyword evidence="1 6" id="KW-0489">Methyltransferase</keyword>
<evidence type="ECO:0000256" key="1">
    <source>
        <dbReference type="ARBA" id="ARBA00022603"/>
    </source>
</evidence>
<comment type="caution">
    <text evidence="6">The sequence shown here is derived from an EMBL/GenBank/DDBJ whole genome shotgun (WGS) entry which is preliminary data.</text>
</comment>